<dbReference type="Gene3D" id="3.40.50.1000">
    <property type="entry name" value="HAD superfamily/HAD-like"/>
    <property type="match status" value="1"/>
</dbReference>
<dbReference type="SFLD" id="SFLDG01129">
    <property type="entry name" value="C1.5:_HAD__Beta-PGM__Phosphata"/>
    <property type="match status" value="1"/>
</dbReference>
<dbReference type="EMBL" id="POUD01000372">
    <property type="protein sequence ID" value="PZG04841.1"/>
    <property type="molecule type" value="Genomic_DNA"/>
</dbReference>
<gene>
    <name evidence="2" type="ORF">C1J01_44180</name>
</gene>
<dbReference type="SFLD" id="SFLDS00003">
    <property type="entry name" value="Haloacid_Dehalogenase"/>
    <property type="match status" value="1"/>
</dbReference>
<dbReference type="InterPro" id="IPR036412">
    <property type="entry name" value="HAD-like_sf"/>
</dbReference>
<dbReference type="RefSeq" id="WP_111185006.1">
    <property type="nucleotide sequence ID" value="NZ_POUD01000372.1"/>
</dbReference>
<keyword evidence="1 2" id="KW-0378">Hydrolase</keyword>
<dbReference type="InterPro" id="IPR051540">
    <property type="entry name" value="S-2-haloacid_dehalogenase"/>
</dbReference>
<evidence type="ECO:0000313" key="3">
    <source>
        <dbReference type="Proteomes" id="UP000249304"/>
    </source>
</evidence>
<dbReference type="PRINTS" id="PR00413">
    <property type="entry name" value="HADHALOGNASE"/>
</dbReference>
<dbReference type="AlphaFoldDB" id="A0A2W2D3U6"/>
<proteinExistence type="predicted"/>
<sequence>MTSSPVKGILFDLDGTLLDHRGAADAAITAWVEARAPGHPRLAETATLWEALEGPYLAMWQAGRCTVQEQRRLRVTALCRELGLAVPGDLDAAFEDFAERYRRGWAAFPDAAQAVAGLRGFALGVLTNGAQRMQEAKVRAIGLAGQVGPVLTGEVLGGFKPASVAYTGAAAALGLAPEEVLLVGDDVRNDVTAPAAAGMRSVWLDRLGAEPAPAGFPRITSLSELAGLLGAASARGHLGERGRP</sequence>
<dbReference type="SUPFAM" id="SSF56784">
    <property type="entry name" value="HAD-like"/>
    <property type="match status" value="1"/>
</dbReference>
<protein>
    <submittedName>
        <fullName evidence="2">HAD family hydrolase</fullName>
    </submittedName>
</protein>
<dbReference type="Pfam" id="PF00702">
    <property type="entry name" value="Hydrolase"/>
    <property type="match status" value="1"/>
</dbReference>
<evidence type="ECO:0000256" key="1">
    <source>
        <dbReference type="ARBA" id="ARBA00022801"/>
    </source>
</evidence>
<dbReference type="PANTHER" id="PTHR43316:SF3">
    <property type="entry name" value="HALOACID DEHALOGENASE, TYPE II (AFU_ORTHOLOGUE AFUA_2G07750)-RELATED"/>
    <property type="match status" value="1"/>
</dbReference>
<reference evidence="2 3" key="1">
    <citation type="submission" date="2018-01" db="EMBL/GenBank/DDBJ databases">
        <title>Draft genome sequence of Nonomuraea sp. KC333.</title>
        <authorList>
            <person name="Sahin N."/>
            <person name="Saygin H."/>
            <person name="Ay H."/>
        </authorList>
    </citation>
    <scope>NUCLEOTIDE SEQUENCE [LARGE SCALE GENOMIC DNA]</scope>
    <source>
        <strain evidence="2 3">KC333</strain>
    </source>
</reference>
<name>A0A2W2D3U6_9ACTN</name>
<dbReference type="OrthoDB" id="3680851at2"/>
<evidence type="ECO:0000313" key="2">
    <source>
        <dbReference type="EMBL" id="PZG04841.1"/>
    </source>
</evidence>
<comment type="caution">
    <text evidence="2">The sequence shown here is derived from an EMBL/GenBank/DDBJ whole genome shotgun (WGS) entry which is preliminary data.</text>
</comment>
<dbReference type="Proteomes" id="UP000249304">
    <property type="component" value="Unassembled WGS sequence"/>
</dbReference>
<dbReference type="GO" id="GO:0016787">
    <property type="term" value="F:hydrolase activity"/>
    <property type="evidence" value="ECO:0007669"/>
    <property type="project" value="UniProtKB-KW"/>
</dbReference>
<dbReference type="PANTHER" id="PTHR43316">
    <property type="entry name" value="HYDROLASE, HALOACID DELAHOGENASE-RELATED"/>
    <property type="match status" value="1"/>
</dbReference>
<dbReference type="InterPro" id="IPR006439">
    <property type="entry name" value="HAD-SF_hydro_IA"/>
</dbReference>
<dbReference type="InterPro" id="IPR023198">
    <property type="entry name" value="PGP-like_dom2"/>
</dbReference>
<accession>A0A2W2D3U6</accession>
<organism evidence="2 3">
    <name type="scientific">Nonomuraea aridisoli</name>
    <dbReference type="NCBI Taxonomy" id="2070368"/>
    <lineage>
        <taxon>Bacteria</taxon>
        <taxon>Bacillati</taxon>
        <taxon>Actinomycetota</taxon>
        <taxon>Actinomycetes</taxon>
        <taxon>Streptosporangiales</taxon>
        <taxon>Streptosporangiaceae</taxon>
        <taxon>Nonomuraea</taxon>
    </lineage>
</organism>
<dbReference type="NCBIfam" id="TIGR01549">
    <property type="entry name" value="HAD-SF-IA-v1"/>
    <property type="match status" value="1"/>
</dbReference>
<dbReference type="InterPro" id="IPR023214">
    <property type="entry name" value="HAD_sf"/>
</dbReference>
<keyword evidence="3" id="KW-1185">Reference proteome</keyword>
<dbReference type="Gene3D" id="1.10.150.240">
    <property type="entry name" value="Putative phosphatase, domain 2"/>
    <property type="match status" value="1"/>
</dbReference>